<dbReference type="Proteomes" id="UP001165960">
    <property type="component" value="Unassembled WGS sequence"/>
</dbReference>
<organism evidence="1 2">
    <name type="scientific">Entomophthora muscae</name>
    <dbReference type="NCBI Taxonomy" id="34485"/>
    <lineage>
        <taxon>Eukaryota</taxon>
        <taxon>Fungi</taxon>
        <taxon>Fungi incertae sedis</taxon>
        <taxon>Zoopagomycota</taxon>
        <taxon>Entomophthoromycotina</taxon>
        <taxon>Entomophthoromycetes</taxon>
        <taxon>Entomophthorales</taxon>
        <taxon>Entomophthoraceae</taxon>
        <taxon>Entomophthora</taxon>
    </lineage>
</organism>
<name>A0ACC2T3C4_9FUNG</name>
<reference evidence="1" key="1">
    <citation type="submission" date="2022-04" db="EMBL/GenBank/DDBJ databases">
        <title>Genome of the entomopathogenic fungus Entomophthora muscae.</title>
        <authorList>
            <person name="Elya C."/>
            <person name="Lovett B.R."/>
            <person name="Lee E."/>
            <person name="Macias A.M."/>
            <person name="Hajek A.E."/>
            <person name="De Bivort B.L."/>
            <person name="Kasson M.T."/>
            <person name="De Fine Licht H.H."/>
            <person name="Stajich J.E."/>
        </authorList>
    </citation>
    <scope>NUCLEOTIDE SEQUENCE</scope>
    <source>
        <strain evidence="1">Berkeley</strain>
    </source>
</reference>
<sequence>MYLVRGNKDPQVTVIPESSILPDLASLLPQTPPAPAAVPPQLLVIAPGPSPELDPPLALPGTLLHDVLVA</sequence>
<dbReference type="EMBL" id="QTSX02003658">
    <property type="protein sequence ID" value="KAJ9069108.1"/>
    <property type="molecule type" value="Genomic_DNA"/>
</dbReference>
<accession>A0ACC2T3C4</accession>
<proteinExistence type="predicted"/>
<comment type="caution">
    <text evidence="1">The sequence shown here is derived from an EMBL/GenBank/DDBJ whole genome shotgun (WGS) entry which is preliminary data.</text>
</comment>
<evidence type="ECO:0000313" key="1">
    <source>
        <dbReference type="EMBL" id="KAJ9069108.1"/>
    </source>
</evidence>
<protein>
    <submittedName>
        <fullName evidence="1">Uncharacterized protein</fullName>
    </submittedName>
</protein>
<gene>
    <name evidence="1" type="ORF">DSO57_1021893</name>
</gene>
<evidence type="ECO:0000313" key="2">
    <source>
        <dbReference type="Proteomes" id="UP001165960"/>
    </source>
</evidence>
<keyword evidence="2" id="KW-1185">Reference proteome</keyword>